<dbReference type="AlphaFoldDB" id="H3GCP3"/>
<evidence type="ECO:0000256" key="1">
    <source>
        <dbReference type="SAM" id="MobiDB-lite"/>
    </source>
</evidence>
<reference evidence="3" key="1">
    <citation type="journal article" date="2006" name="Science">
        <title>Phytophthora genome sequences uncover evolutionary origins and mechanisms of pathogenesis.</title>
        <authorList>
            <person name="Tyler B.M."/>
            <person name="Tripathy S."/>
            <person name="Zhang X."/>
            <person name="Dehal P."/>
            <person name="Jiang R.H."/>
            <person name="Aerts A."/>
            <person name="Arredondo F.D."/>
            <person name="Baxter L."/>
            <person name="Bensasson D."/>
            <person name="Beynon J.L."/>
            <person name="Chapman J."/>
            <person name="Damasceno C.M."/>
            <person name="Dorrance A.E."/>
            <person name="Dou D."/>
            <person name="Dickerman A.W."/>
            <person name="Dubchak I.L."/>
            <person name="Garbelotto M."/>
            <person name="Gijzen M."/>
            <person name="Gordon S.G."/>
            <person name="Govers F."/>
            <person name="Grunwald N.J."/>
            <person name="Huang W."/>
            <person name="Ivors K.L."/>
            <person name="Jones R.W."/>
            <person name="Kamoun S."/>
            <person name="Krampis K."/>
            <person name="Lamour K.H."/>
            <person name="Lee M.K."/>
            <person name="McDonald W.H."/>
            <person name="Medina M."/>
            <person name="Meijer H.J."/>
            <person name="Nordberg E.K."/>
            <person name="Maclean D.J."/>
            <person name="Ospina-Giraldo M.D."/>
            <person name="Morris P.F."/>
            <person name="Phuntumart V."/>
            <person name="Putnam N.H."/>
            <person name="Rash S."/>
            <person name="Rose J.K."/>
            <person name="Sakihama Y."/>
            <person name="Salamov A.A."/>
            <person name="Savidor A."/>
            <person name="Scheuring C.F."/>
            <person name="Smith B.M."/>
            <person name="Sobral B.W."/>
            <person name="Terry A."/>
            <person name="Torto-Alalibo T.A."/>
            <person name="Win J."/>
            <person name="Xu Z."/>
            <person name="Zhang H."/>
            <person name="Grigoriev I.V."/>
            <person name="Rokhsar D.S."/>
            <person name="Boore J.L."/>
        </authorList>
    </citation>
    <scope>NUCLEOTIDE SEQUENCE [LARGE SCALE GENOMIC DNA]</scope>
    <source>
        <strain evidence="3">Pr102</strain>
    </source>
</reference>
<protein>
    <submittedName>
        <fullName evidence="2">Uncharacterized protein</fullName>
    </submittedName>
</protein>
<name>H3GCP3_PHYRM</name>
<dbReference type="OMA" id="CPTIMEL"/>
<proteinExistence type="predicted"/>
<dbReference type="OrthoDB" id="107303at2759"/>
<reference evidence="2" key="2">
    <citation type="submission" date="2015-06" db="UniProtKB">
        <authorList>
            <consortium name="EnsemblProtists"/>
        </authorList>
    </citation>
    <scope>IDENTIFICATION</scope>
    <source>
        <strain evidence="2">Pr102</strain>
    </source>
</reference>
<dbReference type="eggNOG" id="ENOG502R5SP">
    <property type="taxonomic scope" value="Eukaryota"/>
</dbReference>
<dbReference type="VEuPathDB" id="FungiDB:KRP22_7055"/>
<dbReference type="VEuPathDB" id="FungiDB:KRP23_9765"/>
<accession>H3GCP3</accession>
<dbReference type="Proteomes" id="UP000005238">
    <property type="component" value="Unassembled WGS sequence"/>
</dbReference>
<organism evidence="2 3">
    <name type="scientific">Phytophthora ramorum</name>
    <name type="common">Sudden oak death agent</name>
    <dbReference type="NCBI Taxonomy" id="164328"/>
    <lineage>
        <taxon>Eukaryota</taxon>
        <taxon>Sar</taxon>
        <taxon>Stramenopiles</taxon>
        <taxon>Oomycota</taxon>
        <taxon>Peronosporomycetes</taxon>
        <taxon>Peronosporales</taxon>
        <taxon>Peronosporaceae</taxon>
        <taxon>Phytophthora</taxon>
    </lineage>
</organism>
<dbReference type="EnsemblProtists" id="Phyra73258">
    <property type="protein sequence ID" value="Phyra73258"/>
    <property type="gene ID" value="Phyra73258"/>
</dbReference>
<evidence type="ECO:0000313" key="3">
    <source>
        <dbReference type="Proteomes" id="UP000005238"/>
    </source>
</evidence>
<keyword evidence="3" id="KW-1185">Reference proteome</keyword>
<feature type="compositionally biased region" description="Low complexity" evidence="1">
    <location>
        <begin position="61"/>
        <end position="70"/>
    </location>
</feature>
<dbReference type="EMBL" id="DS566000">
    <property type="status" value="NOT_ANNOTATED_CDS"/>
    <property type="molecule type" value="Genomic_DNA"/>
</dbReference>
<evidence type="ECO:0000313" key="2">
    <source>
        <dbReference type="EnsemblProtists" id="Phyra73258"/>
    </source>
</evidence>
<dbReference type="InParanoid" id="H3GCP3"/>
<sequence>MRPLRQVGARLLRPPRTSPRRAAPLFITAESSCIHVTTKIPPSVRFLHAEQAEVESPPAPAAKSAAFETPPSTESQEKLVHLVNDSDSTYHAALKAFNDLRARGLKLEEPMYLSLLYKASREGRYERVWGGYEAFLEDEKQGQVKIHPRAPTTWPRLTQTKMQMHRFVLWAMLDTQREKQMSLYYQSEVAGKYNLLGLHEADPFNFLLRMECTTKVMGEQDQGLRQRVETLLNVLDRLELRTSYSSTHTLFRLIFHRPEIFVEASTNGEIVEEGTDVDAATTPTAEEVGQLIIGYMERFPYALALDPKRISVAVSAAAAADQHEAAKQLIQHGATHHVPMDAGSFAHTVESAPDEASRLKIADLYMHAKEHELIYTTQDTKSSIINYLLLHAVLDGNFKHMMELLHEMQLYNNRASNRTVRELFKSIAQYRAQIRHPQLAAMHNVGGGTNDSVRKLAECPTIMELFERFPNVISPTVYSFSQGILQSLYAGDLAVALDLMRAALWAKDVTLRPEIYSQLLYPLLAGGQRGGDEFSDASVFDRLEVERCFDRQHPKSRVLLNSLVVNICQSNDDLSTMLVCLDRWQGQRHPPMSRRLVKRVFEVISKQIQRLQKGSDKDTRGTAFIVDGMQLSYLAFMLRYRRIIVCDAWTLERAIVRARTCGLHADVAALLAEADAGDLVLNSAAYIVSLSVLEEEGEPSAVVACVEKMKANGAWEYAVSKDPEVQQILNRASTKLEEETQELETDPTE</sequence>
<dbReference type="HOGENOM" id="CLU_371548_0_0_1"/>
<dbReference type="GeneID" id="94231131"/>
<dbReference type="RefSeq" id="XP_067741586.1">
    <property type="nucleotide sequence ID" value="XM_067895362.1"/>
</dbReference>
<feature type="region of interest" description="Disordered" evidence="1">
    <location>
        <begin position="55"/>
        <end position="74"/>
    </location>
</feature>